<comment type="caution">
    <text evidence="9">The sequence shown here is derived from an EMBL/GenBank/DDBJ whole genome shotgun (WGS) entry which is preliminary data.</text>
</comment>
<dbReference type="FunFam" id="3.40.50.300:FF:000188">
    <property type="entry name" value="signal recognition particle receptor subunit alpha"/>
    <property type="match status" value="1"/>
</dbReference>
<dbReference type="GO" id="GO:0005785">
    <property type="term" value="C:signal recognition particle receptor complex"/>
    <property type="evidence" value="ECO:0007669"/>
    <property type="project" value="InterPro"/>
</dbReference>
<dbReference type="GO" id="GO:0006886">
    <property type="term" value="P:intracellular protein transport"/>
    <property type="evidence" value="ECO:0007669"/>
    <property type="project" value="InterPro"/>
</dbReference>
<dbReference type="CDD" id="cd14826">
    <property type="entry name" value="SR_alpha_SRX"/>
    <property type="match status" value="1"/>
</dbReference>
<dbReference type="InterPro" id="IPR003593">
    <property type="entry name" value="AAA+_ATPase"/>
</dbReference>
<dbReference type="InterPro" id="IPR036225">
    <property type="entry name" value="SRP/SRP_N"/>
</dbReference>
<dbReference type="PANTHER" id="PTHR43134">
    <property type="entry name" value="SIGNAL RECOGNITION PARTICLE RECEPTOR SUBUNIT ALPHA"/>
    <property type="match status" value="1"/>
</dbReference>
<evidence type="ECO:0000313" key="9">
    <source>
        <dbReference type="EMBL" id="GAT96056.1"/>
    </source>
</evidence>
<keyword evidence="5" id="KW-0342">GTP-binding</keyword>
<evidence type="ECO:0000259" key="8">
    <source>
        <dbReference type="PROSITE" id="PS00300"/>
    </source>
</evidence>
<name>A0A5K1TVM3_ENTHI</name>
<dbReference type="InterPro" id="IPR042101">
    <property type="entry name" value="SRP54_N_sf"/>
</dbReference>
<dbReference type="Pfam" id="PF04086">
    <property type="entry name" value="SRP-alpha_N"/>
    <property type="match status" value="1"/>
</dbReference>
<dbReference type="FunFam" id="3.30.450.60:FF:000040">
    <property type="entry name" value="Signal recognition particle receptor alpha subunit"/>
    <property type="match status" value="1"/>
</dbReference>
<dbReference type="EMBL" id="BDEQ01000001">
    <property type="protein sequence ID" value="GAT96056.1"/>
    <property type="molecule type" value="Genomic_DNA"/>
</dbReference>
<dbReference type="VEuPathDB" id="AmoebaDB:EHI_200840"/>
<dbReference type="SUPFAM" id="SSF64356">
    <property type="entry name" value="SNARE-like"/>
    <property type="match status" value="1"/>
</dbReference>
<keyword evidence="3" id="KW-0547">Nucleotide-binding</keyword>
<dbReference type="GO" id="GO:0003924">
    <property type="term" value="F:GTPase activity"/>
    <property type="evidence" value="ECO:0007669"/>
    <property type="project" value="InterPro"/>
</dbReference>
<dbReference type="PANTHER" id="PTHR43134:SF1">
    <property type="entry name" value="SIGNAL RECOGNITION PARTICLE RECEPTOR SUBUNIT ALPHA"/>
    <property type="match status" value="1"/>
</dbReference>
<evidence type="ECO:0000256" key="7">
    <source>
        <dbReference type="ARBA" id="ARBA00023170"/>
    </source>
</evidence>
<sequence length="488" mass="54150">MEEIDIITTGGIVLFKWGQGKLRGEPINAVIKDHLLADRTGESKAIVENYMIRWLSDNETSTIILVVHVKTIKVDYIDLFIKEMMKKFKEQYLPSKTIVKSVMNTTAEETLKECQERCKQDKANKRMRKFEETEKGAEKAMKLKKAKGESKKKEEKIIIGEGENKTYKFEGMKKQEKPKSNGSTLSKIFAGFNGTRIIDEAESIEQAEKIEKMLIEKNVNSEIAAQIKNNIQTLLNGKKVDTFTLSGTVIQGVTEVLTRIMTPTSPIDVAKEISEKKANGEVYTMVFLGVNGVGKSTSLSKMACWLTSLNYKVMIAACDTFRAGAVDQLAVHAQKLGITLYEKGYDTDPSAIARNALKRAKEDGYDVLLVDTAGRMQGNDALMKAIAKLVHSAQTDLVLFVAEALVGNDAVNQLTTFNRYIIDYAPNKQSKGVNGIILTKFDTIDDKVGAAISLTYCTGIPILFVGSGQHYTDLKLLDIDELISTLLK</sequence>
<dbReference type="Gene3D" id="3.30.450.60">
    <property type="match status" value="1"/>
</dbReference>
<dbReference type="OMA" id="GECKANI"/>
<dbReference type="VEuPathDB" id="AmoebaDB:EHI8A_226030"/>
<proteinExistence type="inferred from homology"/>
<evidence type="ECO:0000256" key="5">
    <source>
        <dbReference type="ARBA" id="ARBA00023134"/>
    </source>
</evidence>
<accession>A0A5K1TVM3</accession>
<feature type="domain" description="SRP54-type proteins GTP-binding" evidence="8">
    <location>
        <begin position="461"/>
        <end position="474"/>
    </location>
</feature>
<dbReference type="Gene3D" id="1.20.120.140">
    <property type="entry name" value="Signal recognition particle SRP54, nucleotide-binding domain"/>
    <property type="match status" value="1"/>
</dbReference>
<keyword evidence="4" id="KW-0256">Endoplasmic reticulum</keyword>
<dbReference type="SMART" id="SM00382">
    <property type="entry name" value="AAA"/>
    <property type="match status" value="1"/>
</dbReference>
<dbReference type="GO" id="GO:0005047">
    <property type="term" value="F:signal recognition particle binding"/>
    <property type="evidence" value="ECO:0007669"/>
    <property type="project" value="InterPro"/>
</dbReference>
<gene>
    <name evidence="9" type="ORF">CL6EHI_200840</name>
</gene>
<protein>
    <submittedName>
        <fullName evidence="9">Signal recognition particle receptor alpha subunit</fullName>
    </submittedName>
</protein>
<dbReference type="GO" id="GO:0005525">
    <property type="term" value="F:GTP binding"/>
    <property type="evidence" value="ECO:0007669"/>
    <property type="project" value="UniProtKB-KW"/>
</dbReference>
<dbReference type="InterPro" id="IPR000897">
    <property type="entry name" value="SRP54_GTPase_dom"/>
</dbReference>
<dbReference type="InterPro" id="IPR027417">
    <property type="entry name" value="P-loop_NTPase"/>
</dbReference>
<dbReference type="VEuPathDB" id="AmoebaDB:EHI7A_160920"/>
<evidence type="ECO:0000256" key="4">
    <source>
        <dbReference type="ARBA" id="ARBA00022824"/>
    </source>
</evidence>
<keyword evidence="6" id="KW-0472">Membrane</keyword>
<dbReference type="GO" id="GO:0006614">
    <property type="term" value="P:SRP-dependent cotranslational protein targeting to membrane"/>
    <property type="evidence" value="ECO:0007669"/>
    <property type="project" value="InterPro"/>
</dbReference>
<dbReference type="VEuPathDB" id="AmoebaDB:EHI5A_207810"/>
<dbReference type="SUPFAM" id="SSF47364">
    <property type="entry name" value="Domain of the SRP/SRP receptor G-proteins"/>
    <property type="match status" value="1"/>
</dbReference>
<evidence type="ECO:0000256" key="1">
    <source>
        <dbReference type="ARBA" id="ARBA00004397"/>
    </source>
</evidence>
<dbReference type="InterPro" id="IPR011012">
    <property type="entry name" value="Longin-like_dom_sf"/>
</dbReference>
<dbReference type="AlphaFoldDB" id="A0A5K1TVM3"/>
<evidence type="ECO:0000313" key="10">
    <source>
        <dbReference type="Proteomes" id="UP000078387"/>
    </source>
</evidence>
<dbReference type="SUPFAM" id="SSF52540">
    <property type="entry name" value="P-loop containing nucleoside triphosphate hydrolases"/>
    <property type="match status" value="1"/>
</dbReference>
<dbReference type="Proteomes" id="UP000078387">
    <property type="component" value="Unassembled WGS sequence"/>
</dbReference>
<evidence type="ECO:0000256" key="3">
    <source>
        <dbReference type="ARBA" id="ARBA00022741"/>
    </source>
</evidence>
<organism evidence="9 10">
    <name type="scientific">Entamoeba histolytica</name>
    <dbReference type="NCBI Taxonomy" id="5759"/>
    <lineage>
        <taxon>Eukaryota</taxon>
        <taxon>Amoebozoa</taxon>
        <taxon>Evosea</taxon>
        <taxon>Archamoebae</taxon>
        <taxon>Mastigamoebida</taxon>
        <taxon>Entamoebidae</taxon>
        <taxon>Entamoeba</taxon>
    </lineage>
</organism>
<dbReference type="Pfam" id="PF00448">
    <property type="entry name" value="SRP54"/>
    <property type="match status" value="1"/>
</dbReference>
<dbReference type="PROSITE" id="PS00300">
    <property type="entry name" value="SRP54"/>
    <property type="match status" value="1"/>
</dbReference>
<dbReference type="InterPro" id="IPR007222">
    <property type="entry name" value="Sig_recog_particle_rcpt_asu_N"/>
</dbReference>
<dbReference type="VEuPathDB" id="AmoebaDB:KM1_262850"/>
<dbReference type="CDD" id="cd17876">
    <property type="entry name" value="SRalpha_C"/>
    <property type="match status" value="1"/>
</dbReference>
<reference evidence="9 10" key="1">
    <citation type="submission" date="2016-05" db="EMBL/GenBank/DDBJ databases">
        <title>First whole genome sequencing of Entamoeba histolytica HM1:IMSS-clone-6.</title>
        <authorList>
            <person name="Mukherjee Avik.K."/>
            <person name="Izumyama S."/>
            <person name="Nakada-Tsukui K."/>
            <person name="Nozaki T."/>
        </authorList>
    </citation>
    <scope>NUCLEOTIDE SEQUENCE [LARGE SCALE GENOMIC DNA]</scope>
    <source>
        <strain evidence="9 10">HM1:IMSS clone 6</strain>
    </source>
</reference>
<evidence type="ECO:0000256" key="2">
    <source>
        <dbReference type="ARBA" id="ARBA00008531"/>
    </source>
</evidence>
<dbReference type="Gene3D" id="3.40.50.300">
    <property type="entry name" value="P-loop containing nucleotide triphosphate hydrolases"/>
    <property type="match status" value="1"/>
</dbReference>
<dbReference type="SMART" id="SM00962">
    <property type="entry name" value="SRP54"/>
    <property type="match status" value="1"/>
</dbReference>
<evidence type="ECO:0000256" key="6">
    <source>
        <dbReference type="ARBA" id="ARBA00023136"/>
    </source>
</evidence>
<comment type="similarity">
    <text evidence="2">Belongs to the GTP-binding SRP family.</text>
</comment>
<keyword evidence="7 9" id="KW-0675">Receptor</keyword>
<comment type="subcellular location">
    <subcellularLocation>
        <location evidence="1">Endoplasmic reticulum membrane</location>
        <topology evidence="1">Peripheral membrane protein</topology>
        <orientation evidence="1">Cytoplasmic side</orientation>
    </subcellularLocation>
</comment>